<evidence type="ECO:0000313" key="2">
    <source>
        <dbReference type="EMBL" id="TYM00392.1"/>
    </source>
</evidence>
<name>A0A5D3KPL2_9BRAD</name>
<feature type="region of interest" description="Disordered" evidence="1">
    <location>
        <begin position="1"/>
        <end position="41"/>
    </location>
</feature>
<evidence type="ECO:0000256" key="1">
    <source>
        <dbReference type="SAM" id="MobiDB-lite"/>
    </source>
</evidence>
<comment type="caution">
    <text evidence="2">The sequence shown here is derived from an EMBL/GenBank/DDBJ whole genome shotgun (WGS) entry which is preliminary data.</text>
</comment>
<evidence type="ECO:0000313" key="3">
    <source>
        <dbReference type="Proteomes" id="UP000324758"/>
    </source>
</evidence>
<proteinExistence type="predicted"/>
<dbReference type="EMBL" id="VSSS01000001">
    <property type="protein sequence ID" value="TYM00392.1"/>
    <property type="molecule type" value="Genomic_DNA"/>
</dbReference>
<feature type="region of interest" description="Disordered" evidence="1">
    <location>
        <begin position="68"/>
        <end position="123"/>
    </location>
</feature>
<reference evidence="2 3" key="1">
    <citation type="submission" date="2019-08" db="EMBL/GenBank/DDBJ databases">
        <title>Bradyrhizobium hipponensis sp. nov., a rhizobium isolated from a Lupinus angustifolius root nodule in Tunisia.</title>
        <authorList>
            <person name="Off K."/>
            <person name="Rejili M."/>
            <person name="Mars M."/>
            <person name="Brachmann A."/>
            <person name="Marin M."/>
        </authorList>
    </citation>
    <scope>NUCLEOTIDE SEQUENCE [LARGE SCALE GENOMIC DNA]</scope>
    <source>
        <strain evidence="2 3">CTAW71</strain>
    </source>
</reference>
<dbReference type="Proteomes" id="UP000324758">
    <property type="component" value="Unassembled WGS sequence"/>
</dbReference>
<keyword evidence="3" id="KW-1185">Reference proteome</keyword>
<sequence>MPPGHQRQRRATPVRPRARPRATISCQQQSAQAERRTRRSLSLRRVDRACGEIFVGRCADGALPLPLAGEGWGEGVSTIKSPQEERTLTRRYAPTSPARGRGAPSPRQQGSRRPTLRHRRRIP</sequence>
<protein>
    <submittedName>
        <fullName evidence="2">Uncharacterized protein</fullName>
    </submittedName>
</protein>
<dbReference type="OrthoDB" id="8256450at2"/>
<feature type="compositionally biased region" description="Basic residues" evidence="1">
    <location>
        <begin position="114"/>
        <end position="123"/>
    </location>
</feature>
<feature type="compositionally biased region" description="Basic residues" evidence="1">
    <location>
        <begin position="1"/>
        <end position="20"/>
    </location>
</feature>
<dbReference type="AlphaFoldDB" id="A0A5D3KPL2"/>
<accession>A0A5D3KPL2</accession>
<gene>
    <name evidence="2" type="ORF">FXB40_00685</name>
</gene>
<organism evidence="2 3">
    <name type="scientific">Bradyrhizobium rifense</name>
    <dbReference type="NCBI Taxonomy" id="515499"/>
    <lineage>
        <taxon>Bacteria</taxon>
        <taxon>Pseudomonadati</taxon>
        <taxon>Pseudomonadota</taxon>
        <taxon>Alphaproteobacteria</taxon>
        <taxon>Hyphomicrobiales</taxon>
        <taxon>Nitrobacteraceae</taxon>
        <taxon>Bradyrhizobium</taxon>
    </lineage>
</organism>